<organism evidence="1 2">
    <name type="scientific">Candidatus Methanoperedens nitratireducens</name>
    <dbReference type="NCBI Taxonomy" id="1392998"/>
    <lineage>
        <taxon>Archaea</taxon>
        <taxon>Methanobacteriati</taxon>
        <taxon>Methanobacteriota</taxon>
        <taxon>Stenosarchaea group</taxon>
        <taxon>Methanomicrobia</taxon>
        <taxon>Methanosarcinales</taxon>
        <taxon>ANME-2 cluster</taxon>
        <taxon>Candidatus Methanoperedentaceae</taxon>
        <taxon>Candidatus Methanoperedens</taxon>
    </lineage>
</organism>
<name>A0A284VSM4_9EURY</name>
<dbReference type="EMBL" id="FZMP01000214">
    <property type="protein sequence ID" value="SNQ62290.1"/>
    <property type="molecule type" value="Genomic_DNA"/>
</dbReference>
<sequence length="54" mass="5948">MAVRTCEVVVYETGMDFHLYISVAFLARDLGIVRIDVIVTVLPAKKGNGVRDVP</sequence>
<gene>
    <name evidence="1" type="ORF">MNV_660028</name>
</gene>
<accession>A0A284VSM4</accession>
<dbReference type="Proteomes" id="UP000218615">
    <property type="component" value="Unassembled WGS sequence"/>
</dbReference>
<evidence type="ECO:0000313" key="1">
    <source>
        <dbReference type="EMBL" id="SNQ62290.1"/>
    </source>
</evidence>
<dbReference type="AlphaFoldDB" id="A0A284VSM4"/>
<proteinExistence type="predicted"/>
<evidence type="ECO:0000313" key="2">
    <source>
        <dbReference type="Proteomes" id="UP000218615"/>
    </source>
</evidence>
<reference evidence="2" key="1">
    <citation type="submission" date="2017-06" db="EMBL/GenBank/DDBJ databases">
        <authorList>
            <person name="Cremers G."/>
        </authorList>
    </citation>
    <scope>NUCLEOTIDE SEQUENCE [LARGE SCALE GENOMIC DNA]</scope>
</reference>
<keyword evidence="2" id="KW-1185">Reference proteome</keyword>
<protein>
    <submittedName>
        <fullName evidence="1">Uncharacterized protein</fullName>
    </submittedName>
</protein>